<feature type="transmembrane region" description="Helical" evidence="1">
    <location>
        <begin position="300"/>
        <end position="321"/>
    </location>
</feature>
<proteinExistence type="predicted"/>
<name>A0A3M2LHF1_9ACTN</name>
<keyword evidence="1" id="KW-0472">Membrane</keyword>
<keyword evidence="3" id="KW-1185">Reference proteome</keyword>
<sequence length="328" mass="35288">MSTHDRLLTQLRGAVAELVELEARHVNEVPAGRVLAGVAATIGAAAVAVLALVLPLADPEHLWWLLLPGLPLAVVAGRWTWRVLRPLTAHHGPVAAAHRAATRRRDEAWDALYALPPTATGGAEEEWAAVREVYGAVRAADAAAGFVDGADGSAAFRNLGRQLAWALGAFALVVAETLVVAGVAAGMLAEPWLWPMLLPGAVLLAGWAPALRICALRAFLTPRRVTRTQRRAWRAELAYRRARLAAAGVPPWRHPAFHTQRLWLIFGGPLWRRLGAAFAASPAETLRALPADASPLRRWYWRYVGSGTLTLTGIVLFALLVTSLRGAP</sequence>
<dbReference type="AlphaFoldDB" id="A0A3M2LHF1"/>
<accession>A0A3M2LHF1</accession>
<dbReference type="EMBL" id="RFFJ01000130">
    <property type="protein sequence ID" value="RMI36851.1"/>
    <property type="molecule type" value="Genomic_DNA"/>
</dbReference>
<organism evidence="2 3">
    <name type="scientific">Streptomyces triticirhizae</name>
    <dbReference type="NCBI Taxonomy" id="2483353"/>
    <lineage>
        <taxon>Bacteria</taxon>
        <taxon>Bacillati</taxon>
        <taxon>Actinomycetota</taxon>
        <taxon>Actinomycetes</taxon>
        <taxon>Kitasatosporales</taxon>
        <taxon>Streptomycetaceae</taxon>
        <taxon>Streptomyces</taxon>
    </lineage>
</organism>
<evidence type="ECO:0000256" key="1">
    <source>
        <dbReference type="SAM" id="Phobius"/>
    </source>
</evidence>
<feature type="transmembrane region" description="Helical" evidence="1">
    <location>
        <begin position="34"/>
        <end position="56"/>
    </location>
</feature>
<evidence type="ECO:0000313" key="2">
    <source>
        <dbReference type="EMBL" id="RMI36851.1"/>
    </source>
</evidence>
<keyword evidence="1" id="KW-1133">Transmembrane helix</keyword>
<feature type="transmembrane region" description="Helical" evidence="1">
    <location>
        <begin position="201"/>
        <end position="220"/>
    </location>
</feature>
<protein>
    <submittedName>
        <fullName evidence="2">Uncharacterized protein</fullName>
    </submittedName>
</protein>
<gene>
    <name evidence="2" type="ORF">EBN88_20470</name>
</gene>
<reference evidence="2 3" key="1">
    <citation type="submission" date="2018-10" db="EMBL/GenBank/DDBJ databases">
        <title>Isolation, diversity and antifungal activity of actinobacteria from wheat.</title>
        <authorList>
            <person name="Han C."/>
        </authorList>
    </citation>
    <scope>NUCLEOTIDE SEQUENCE [LARGE SCALE GENOMIC DNA]</scope>
    <source>
        <strain evidence="2 3">NEAU-YY642</strain>
    </source>
</reference>
<feature type="transmembrane region" description="Helical" evidence="1">
    <location>
        <begin position="163"/>
        <end position="189"/>
    </location>
</feature>
<comment type="caution">
    <text evidence="2">The sequence shown here is derived from an EMBL/GenBank/DDBJ whole genome shotgun (WGS) entry which is preliminary data.</text>
</comment>
<dbReference type="Proteomes" id="UP000278673">
    <property type="component" value="Unassembled WGS sequence"/>
</dbReference>
<evidence type="ECO:0000313" key="3">
    <source>
        <dbReference type="Proteomes" id="UP000278673"/>
    </source>
</evidence>
<keyword evidence="1" id="KW-0812">Transmembrane</keyword>
<dbReference type="RefSeq" id="WP_122185371.1">
    <property type="nucleotide sequence ID" value="NZ_RFFJ01000130.1"/>
</dbReference>
<feature type="transmembrane region" description="Helical" evidence="1">
    <location>
        <begin position="62"/>
        <end position="81"/>
    </location>
</feature>